<dbReference type="PANTHER" id="PTHR23513">
    <property type="entry name" value="INTEGRAL MEMBRANE EFFLUX PROTEIN-RELATED"/>
    <property type="match status" value="1"/>
</dbReference>
<feature type="transmembrane region" description="Helical" evidence="7">
    <location>
        <begin position="45"/>
        <end position="63"/>
    </location>
</feature>
<dbReference type="InterPro" id="IPR010290">
    <property type="entry name" value="TM_effector"/>
</dbReference>
<dbReference type="Proteomes" id="UP000049222">
    <property type="component" value="Unassembled WGS sequence"/>
</dbReference>
<reference evidence="9 10" key="1">
    <citation type="submission" date="2015-07" db="EMBL/GenBank/DDBJ databases">
        <authorList>
            <person name="Noorani M."/>
        </authorList>
    </citation>
    <scope>NUCLEOTIDE SEQUENCE [LARGE SCALE GENOMIC DNA]</scope>
    <source>
        <strain evidence="9 10">CECT 7802</strain>
    </source>
</reference>
<feature type="transmembrane region" description="Helical" evidence="7">
    <location>
        <begin position="356"/>
        <end position="376"/>
    </location>
</feature>
<evidence type="ECO:0000256" key="6">
    <source>
        <dbReference type="ARBA" id="ARBA00023136"/>
    </source>
</evidence>
<keyword evidence="10" id="KW-1185">Reference proteome</keyword>
<evidence type="ECO:0000256" key="7">
    <source>
        <dbReference type="SAM" id="Phobius"/>
    </source>
</evidence>
<feature type="transmembrane region" description="Helical" evidence="7">
    <location>
        <begin position="161"/>
        <end position="180"/>
    </location>
</feature>
<name>A0A0M6YHI5_9RHOB</name>
<feature type="transmembrane region" description="Helical" evidence="7">
    <location>
        <begin position="256"/>
        <end position="280"/>
    </location>
</feature>
<keyword evidence="4 7" id="KW-0812">Transmembrane</keyword>
<evidence type="ECO:0000259" key="8">
    <source>
        <dbReference type="PROSITE" id="PS50850"/>
    </source>
</evidence>
<evidence type="ECO:0000256" key="2">
    <source>
        <dbReference type="ARBA" id="ARBA00022448"/>
    </source>
</evidence>
<sequence>MSLTLMRRNANYRWLVGASGVSNLGDGVSALAFPWLATLITRDPVLISLTAVAGRLPWLLLTLPAGVWTDRIDRRRLMIRADVFRMVMTLGVVAMVLAAPPPVASPGLAIGALCAVAFLLGSAEVLRDNAAQTVLPSVVRPADLEAANGQMWSIERIMGEFVGPPLAGVLIALSLPAPFVFDAVTFALAAGLIWMMVVPTRIAPARRSFRVELMEGLIWIWRHVMIWRLAIILGVINACAMAALTMLVLFSQDVLGLGAVGHGLLLTCGAVGGVIGGMIAPAVARRVGGTRSLWVAFVLFSGCYALIGVATSPVVVGVALFVESLGAMLWNVVTVSFRQRAIPDDLLGRVNSVYRFFGWGMMPVGALAGGLIVAWAEPSLGRETALRLPYWSAAAVLAGTGLIGVLTIRLPVSGAKK</sequence>
<dbReference type="PROSITE" id="PS50850">
    <property type="entry name" value="MFS"/>
    <property type="match status" value="1"/>
</dbReference>
<feature type="transmembrane region" description="Helical" evidence="7">
    <location>
        <begin position="83"/>
        <end position="101"/>
    </location>
</feature>
<dbReference type="GO" id="GO:0022857">
    <property type="term" value="F:transmembrane transporter activity"/>
    <property type="evidence" value="ECO:0007669"/>
    <property type="project" value="InterPro"/>
</dbReference>
<evidence type="ECO:0000256" key="3">
    <source>
        <dbReference type="ARBA" id="ARBA00022475"/>
    </source>
</evidence>
<feature type="transmembrane region" description="Helical" evidence="7">
    <location>
        <begin position="225"/>
        <end position="250"/>
    </location>
</feature>
<evidence type="ECO:0000313" key="10">
    <source>
        <dbReference type="Proteomes" id="UP000049222"/>
    </source>
</evidence>
<dbReference type="InterPro" id="IPR036259">
    <property type="entry name" value="MFS_trans_sf"/>
</dbReference>
<dbReference type="RefSeq" id="WP_055083940.1">
    <property type="nucleotide sequence ID" value="NZ_CXSU01000011.1"/>
</dbReference>
<dbReference type="AlphaFoldDB" id="A0A0M6YHI5"/>
<dbReference type="InterPro" id="IPR020846">
    <property type="entry name" value="MFS_dom"/>
</dbReference>
<gene>
    <name evidence="9" type="ORF">JDO7802_01397</name>
</gene>
<dbReference type="EMBL" id="CXSU01000011">
    <property type="protein sequence ID" value="CTQ49384.1"/>
    <property type="molecule type" value="Genomic_DNA"/>
</dbReference>
<dbReference type="Pfam" id="PF05977">
    <property type="entry name" value="MFS_3"/>
    <property type="match status" value="1"/>
</dbReference>
<feature type="transmembrane region" description="Helical" evidence="7">
    <location>
        <begin position="12"/>
        <end position="33"/>
    </location>
</feature>
<dbReference type="GO" id="GO:0005886">
    <property type="term" value="C:plasma membrane"/>
    <property type="evidence" value="ECO:0007669"/>
    <property type="project" value="UniProtKB-SubCell"/>
</dbReference>
<protein>
    <submittedName>
        <fullName evidence="9">Enterobactin exporter EntS</fullName>
    </submittedName>
</protein>
<evidence type="ECO:0000256" key="4">
    <source>
        <dbReference type="ARBA" id="ARBA00022692"/>
    </source>
</evidence>
<comment type="subcellular location">
    <subcellularLocation>
        <location evidence="1">Cell membrane</location>
        <topology evidence="1">Multi-pass membrane protein</topology>
    </subcellularLocation>
</comment>
<proteinExistence type="predicted"/>
<dbReference type="CDD" id="cd06173">
    <property type="entry name" value="MFS_MefA_like"/>
    <property type="match status" value="1"/>
</dbReference>
<dbReference type="SUPFAM" id="SSF103473">
    <property type="entry name" value="MFS general substrate transporter"/>
    <property type="match status" value="1"/>
</dbReference>
<accession>A0A0M6YHI5</accession>
<evidence type="ECO:0000313" key="9">
    <source>
        <dbReference type="EMBL" id="CTQ49384.1"/>
    </source>
</evidence>
<feature type="domain" description="Major facilitator superfamily (MFS) profile" evidence="8">
    <location>
        <begin position="1"/>
        <end position="416"/>
    </location>
</feature>
<feature type="transmembrane region" description="Helical" evidence="7">
    <location>
        <begin position="316"/>
        <end position="335"/>
    </location>
</feature>
<dbReference type="STRING" id="420998.JDO7802_01397"/>
<dbReference type="PANTHER" id="PTHR23513:SF6">
    <property type="entry name" value="MAJOR FACILITATOR SUPERFAMILY ASSOCIATED DOMAIN-CONTAINING PROTEIN"/>
    <property type="match status" value="1"/>
</dbReference>
<keyword evidence="5 7" id="KW-1133">Transmembrane helix</keyword>
<dbReference type="OrthoDB" id="145388at2"/>
<feature type="transmembrane region" description="Helical" evidence="7">
    <location>
        <begin position="388"/>
        <end position="408"/>
    </location>
</feature>
<organism evidence="9 10">
    <name type="scientific">Jannaschia donghaensis</name>
    <dbReference type="NCBI Taxonomy" id="420998"/>
    <lineage>
        <taxon>Bacteria</taxon>
        <taxon>Pseudomonadati</taxon>
        <taxon>Pseudomonadota</taxon>
        <taxon>Alphaproteobacteria</taxon>
        <taxon>Rhodobacterales</taxon>
        <taxon>Roseobacteraceae</taxon>
        <taxon>Jannaschia</taxon>
    </lineage>
</organism>
<feature type="transmembrane region" description="Helical" evidence="7">
    <location>
        <begin position="186"/>
        <end position="204"/>
    </location>
</feature>
<feature type="transmembrane region" description="Helical" evidence="7">
    <location>
        <begin position="292"/>
        <end position="310"/>
    </location>
</feature>
<keyword evidence="2" id="KW-0813">Transport</keyword>
<feature type="transmembrane region" description="Helical" evidence="7">
    <location>
        <begin position="107"/>
        <end position="126"/>
    </location>
</feature>
<dbReference type="Gene3D" id="1.20.1250.20">
    <property type="entry name" value="MFS general substrate transporter like domains"/>
    <property type="match status" value="1"/>
</dbReference>
<keyword evidence="6 7" id="KW-0472">Membrane</keyword>
<keyword evidence="3" id="KW-1003">Cell membrane</keyword>
<evidence type="ECO:0000256" key="1">
    <source>
        <dbReference type="ARBA" id="ARBA00004651"/>
    </source>
</evidence>
<evidence type="ECO:0000256" key="5">
    <source>
        <dbReference type="ARBA" id="ARBA00022989"/>
    </source>
</evidence>